<protein>
    <recommendedName>
        <fullName evidence="2">Response regulatory domain-containing protein</fullName>
    </recommendedName>
</protein>
<sequence length="35" mass="4030">MAKENNVLFLDDEESILSSLRRLFINEPYGIVTTT</sequence>
<dbReference type="AlphaFoldDB" id="A0A3B0T5F8"/>
<organism evidence="1">
    <name type="scientific">hydrothermal vent metagenome</name>
    <dbReference type="NCBI Taxonomy" id="652676"/>
    <lineage>
        <taxon>unclassified sequences</taxon>
        <taxon>metagenomes</taxon>
        <taxon>ecological metagenomes</taxon>
    </lineage>
</organism>
<gene>
    <name evidence="1" type="ORF">MNBD_BACTEROID05-1265</name>
</gene>
<evidence type="ECO:0000313" key="1">
    <source>
        <dbReference type="EMBL" id="VAW13208.1"/>
    </source>
</evidence>
<accession>A0A3B0T5F8</accession>
<feature type="non-terminal residue" evidence="1">
    <location>
        <position position="35"/>
    </location>
</feature>
<name>A0A3B0T5F8_9ZZZZ</name>
<proteinExistence type="predicted"/>
<dbReference type="EMBL" id="UOEN01000156">
    <property type="protein sequence ID" value="VAW13208.1"/>
    <property type="molecule type" value="Genomic_DNA"/>
</dbReference>
<reference evidence="1" key="1">
    <citation type="submission" date="2018-06" db="EMBL/GenBank/DDBJ databases">
        <authorList>
            <person name="Zhirakovskaya E."/>
        </authorList>
    </citation>
    <scope>NUCLEOTIDE SEQUENCE</scope>
</reference>
<evidence type="ECO:0008006" key="2">
    <source>
        <dbReference type="Google" id="ProtNLM"/>
    </source>
</evidence>